<sequence length="389" mass="43111">MAVVIPKAKSRGKDYHYCVLYNYFEGPRSRRDDDQKLSRAFLEKMEHELAEIGFTDSYHFEKIRPGNNLFEVFTAGLIEPSEKVVAILTKGFRENYWHKYTQQISFMKLLNCKTAEFLVIVIGEAKEDIPENFGLVKEQFIYFEKEWQDDEHNWNLLKTCFLENKSVQEVCQKSASKITVQETQDSNILAEDGAPDINNLSVSNGNEDLATPLGLHGVAPPGSGGVTSGVPDGLPTTQVISNPTGPRGDPVGAAATGFPDLQLPSPGDIVEDRAPSTPQTNPRTPPDDTETAEPPTDVLPGDTPSIHIRKHVRQGQGYASVSDIDNPAEQKKWTNVIPTVEQSIRKRVGQEKGLESPGDMNTTSNQSSEQKSSFCRSVWDFIVGNWSGN</sequence>
<proteinExistence type="predicted"/>
<name>A0AAN8JH56_PATCE</name>
<dbReference type="Proteomes" id="UP001347796">
    <property type="component" value="Unassembled WGS sequence"/>
</dbReference>
<dbReference type="AlphaFoldDB" id="A0AAN8JH56"/>
<organism evidence="2 3">
    <name type="scientific">Patella caerulea</name>
    <name type="common">Rayed Mediterranean limpet</name>
    <dbReference type="NCBI Taxonomy" id="87958"/>
    <lineage>
        <taxon>Eukaryota</taxon>
        <taxon>Metazoa</taxon>
        <taxon>Spiralia</taxon>
        <taxon>Lophotrochozoa</taxon>
        <taxon>Mollusca</taxon>
        <taxon>Gastropoda</taxon>
        <taxon>Patellogastropoda</taxon>
        <taxon>Patelloidea</taxon>
        <taxon>Patellidae</taxon>
        <taxon>Patella</taxon>
    </lineage>
</organism>
<evidence type="ECO:0000256" key="1">
    <source>
        <dbReference type="SAM" id="MobiDB-lite"/>
    </source>
</evidence>
<evidence type="ECO:0000313" key="3">
    <source>
        <dbReference type="Proteomes" id="UP001347796"/>
    </source>
</evidence>
<keyword evidence="3" id="KW-1185">Reference proteome</keyword>
<reference evidence="2 3" key="1">
    <citation type="submission" date="2024-01" db="EMBL/GenBank/DDBJ databases">
        <title>The genome of the rayed Mediterranean limpet Patella caerulea (Linnaeus, 1758).</title>
        <authorList>
            <person name="Anh-Thu Weber A."/>
            <person name="Halstead-Nussloch G."/>
        </authorList>
    </citation>
    <scope>NUCLEOTIDE SEQUENCE [LARGE SCALE GENOMIC DNA]</scope>
    <source>
        <strain evidence="2">AATW-2023a</strain>
        <tissue evidence="2">Whole specimen</tissue>
    </source>
</reference>
<accession>A0AAN8JH56</accession>
<gene>
    <name evidence="2" type="ORF">SNE40_017471</name>
</gene>
<feature type="compositionally biased region" description="Polar residues" evidence="1">
    <location>
        <begin position="359"/>
        <end position="373"/>
    </location>
</feature>
<protein>
    <recommendedName>
        <fullName evidence="4">TIR domain-containing protein</fullName>
    </recommendedName>
</protein>
<feature type="region of interest" description="Disordered" evidence="1">
    <location>
        <begin position="217"/>
        <end position="304"/>
    </location>
</feature>
<dbReference type="Gene3D" id="3.40.50.10140">
    <property type="entry name" value="Toll/interleukin-1 receptor homology (TIR) domain"/>
    <property type="match status" value="1"/>
</dbReference>
<evidence type="ECO:0000313" key="2">
    <source>
        <dbReference type="EMBL" id="KAK6174139.1"/>
    </source>
</evidence>
<dbReference type="InterPro" id="IPR035897">
    <property type="entry name" value="Toll_tir_struct_dom_sf"/>
</dbReference>
<feature type="region of interest" description="Disordered" evidence="1">
    <location>
        <begin position="344"/>
        <end position="373"/>
    </location>
</feature>
<feature type="compositionally biased region" description="Polar residues" evidence="1">
    <location>
        <begin position="235"/>
        <end position="244"/>
    </location>
</feature>
<comment type="caution">
    <text evidence="2">The sequence shown here is derived from an EMBL/GenBank/DDBJ whole genome shotgun (WGS) entry which is preliminary data.</text>
</comment>
<evidence type="ECO:0008006" key="4">
    <source>
        <dbReference type="Google" id="ProtNLM"/>
    </source>
</evidence>
<dbReference type="EMBL" id="JAZGQO010000011">
    <property type="protein sequence ID" value="KAK6174139.1"/>
    <property type="molecule type" value="Genomic_DNA"/>
</dbReference>
<dbReference type="SUPFAM" id="SSF52200">
    <property type="entry name" value="Toll/Interleukin receptor TIR domain"/>
    <property type="match status" value="1"/>
</dbReference>